<dbReference type="SUPFAM" id="SSF49299">
    <property type="entry name" value="PKD domain"/>
    <property type="match status" value="3"/>
</dbReference>
<dbReference type="GO" id="GO:0031410">
    <property type="term" value="C:cytoplasmic vesicle"/>
    <property type="evidence" value="ECO:0007669"/>
    <property type="project" value="TreeGrafter"/>
</dbReference>
<evidence type="ECO:0000256" key="1">
    <source>
        <dbReference type="ARBA" id="ARBA00004370"/>
    </source>
</evidence>
<dbReference type="Gene3D" id="2.60.40.10">
    <property type="entry name" value="Immunoglobulins"/>
    <property type="match status" value="4"/>
</dbReference>
<keyword evidence="4" id="KW-0472">Membrane</keyword>
<proteinExistence type="predicted"/>
<evidence type="ECO:0000256" key="4">
    <source>
        <dbReference type="ARBA" id="ARBA00023136"/>
    </source>
</evidence>
<accession>A0A388TDV4</accession>
<feature type="domain" description="PKD/Chitinase" evidence="6">
    <location>
        <begin position="49"/>
        <end position="136"/>
    </location>
</feature>
<feature type="non-terminal residue" evidence="7">
    <location>
        <position position="1"/>
    </location>
</feature>
<dbReference type="InterPro" id="IPR022409">
    <property type="entry name" value="PKD/Chitinase_dom"/>
</dbReference>
<evidence type="ECO:0000259" key="6">
    <source>
        <dbReference type="SMART" id="SM00089"/>
    </source>
</evidence>
<dbReference type="Pfam" id="PF22352">
    <property type="entry name" value="K319L-like_PKD"/>
    <property type="match status" value="3"/>
</dbReference>
<reference evidence="7 8" key="1">
    <citation type="journal article" date="2019" name="ISME J.">
        <title>Genome analyses of uncultured TG2/ZB3 bacteria in 'Margulisbacteria' specifically attached to ectosymbiotic spirochetes of protists in the termite gut.</title>
        <authorList>
            <person name="Utami Y.D."/>
            <person name="Kuwahara H."/>
            <person name="Igai K."/>
            <person name="Murakami T."/>
            <person name="Sugaya K."/>
            <person name="Morikawa T."/>
            <person name="Nagura Y."/>
            <person name="Yuki M."/>
            <person name="Deevong P."/>
            <person name="Inoue T."/>
            <person name="Kihara K."/>
            <person name="Lo N."/>
            <person name="Yamada A."/>
            <person name="Ohkuma M."/>
            <person name="Hongoh Y."/>
        </authorList>
    </citation>
    <scope>NUCLEOTIDE SEQUENCE [LARGE SCALE GENOMIC DNA]</scope>
    <source>
        <strain evidence="7">NkOx7-01</strain>
    </source>
</reference>
<keyword evidence="8" id="KW-1185">Reference proteome</keyword>
<keyword evidence="2" id="KW-0812">Transmembrane</keyword>
<dbReference type="InterPro" id="IPR035986">
    <property type="entry name" value="PKD_dom_sf"/>
</dbReference>
<dbReference type="GO" id="GO:0016020">
    <property type="term" value="C:membrane"/>
    <property type="evidence" value="ECO:0007669"/>
    <property type="project" value="UniProtKB-SubCell"/>
</dbReference>
<comment type="subcellular location">
    <subcellularLocation>
        <location evidence="1">Membrane</location>
    </subcellularLocation>
</comment>
<keyword evidence="5" id="KW-0325">Glycoprotein</keyword>
<gene>
    <name evidence="7" type="ORF">NO1_2173</name>
</gene>
<evidence type="ECO:0000256" key="3">
    <source>
        <dbReference type="ARBA" id="ARBA00022989"/>
    </source>
</evidence>
<dbReference type="FunFam" id="2.60.40.10:FF:000061">
    <property type="entry name" value="Dyslexia-associated protein KIAA0319 homolog"/>
    <property type="match status" value="1"/>
</dbReference>
<feature type="domain" description="PKD/Chitinase" evidence="6">
    <location>
        <begin position="146"/>
        <end position="238"/>
    </location>
</feature>
<dbReference type="Proteomes" id="UP000269352">
    <property type="component" value="Unassembled WGS sequence"/>
</dbReference>
<dbReference type="SMART" id="SM00089">
    <property type="entry name" value="PKD"/>
    <property type="match status" value="3"/>
</dbReference>
<evidence type="ECO:0000313" key="7">
    <source>
        <dbReference type="EMBL" id="GBR75120.1"/>
    </source>
</evidence>
<keyword evidence="3" id="KW-1133">Transmembrane helix</keyword>
<evidence type="ECO:0000256" key="5">
    <source>
        <dbReference type="ARBA" id="ARBA00023180"/>
    </source>
</evidence>
<dbReference type="PANTHER" id="PTHR46182:SF2">
    <property type="entry name" value="FI19480P1"/>
    <property type="match status" value="1"/>
</dbReference>
<organism evidence="7 8">
    <name type="scientific">Termititenax aidoneus</name>
    <dbReference type="NCBI Taxonomy" id="2218524"/>
    <lineage>
        <taxon>Bacteria</taxon>
        <taxon>Bacillati</taxon>
        <taxon>Candidatus Margulisiibacteriota</taxon>
        <taxon>Candidatus Termititenacia</taxon>
        <taxon>Candidatus Termititenacales</taxon>
        <taxon>Candidatus Termititenacaceae</taxon>
        <taxon>Candidatus Termititenax</taxon>
    </lineage>
</organism>
<dbReference type="CDD" id="cd00146">
    <property type="entry name" value="PKD"/>
    <property type="match status" value="1"/>
</dbReference>
<dbReference type="PANTHER" id="PTHR46182">
    <property type="entry name" value="FI19480P1"/>
    <property type="match status" value="1"/>
</dbReference>
<dbReference type="InterPro" id="IPR029865">
    <property type="entry name" value="KIAA0319-like"/>
</dbReference>
<feature type="non-terminal residue" evidence="7">
    <location>
        <position position="550"/>
    </location>
</feature>
<dbReference type="InterPro" id="IPR013783">
    <property type="entry name" value="Ig-like_fold"/>
</dbReference>
<evidence type="ECO:0000256" key="2">
    <source>
        <dbReference type="ARBA" id="ARBA00022692"/>
    </source>
</evidence>
<feature type="domain" description="PKD/Chitinase" evidence="6">
    <location>
        <begin position="242"/>
        <end position="330"/>
    </location>
</feature>
<evidence type="ECO:0000313" key="8">
    <source>
        <dbReference type="Proteomes" id="UP000269352"/>
    </source>
</evidence>
<protein>
    <recommendedName>
        <fullName evidence="6">PKD/Chitinase domain-containing protein</fullName>
    </recommendedName>
</protein>
<name>A0A388TDV4_TERA1</name>
<dbReference type="EMBL" id="BGZN01000164">
    <property type="protein sequence ID" value="GBR75120.1"/>
    <property type="molecule type" value="Genomic_DNA"/>
</dbReference>
<comment type="caution">
    <text evidence="7">The sequence shown here is derived from an EMBL/GenBank/DDBJ whole genome shotgun (WGS) entry which is preliminary data.</text>
</comment>
<sequence>PNSAQTTVSFSQPGTYVFQLKVKDSSSDTSTNTDTVLITITVLDYPAPVPQITASATTVHLPVNFLTLYGSDASKQNVTYVWSKEAGPDGYEIVSPTSASTEIKNLQEGQYKFKLTLTNERGQVTAKEITINVVNDPPMAKATTDRPMFELSENAWENVLTLSGLDSTDPDGSIDFYEWTLKSPDTDAARNSISIASPNDATTSVNISQPGTYIFQLKVKDNLGKMDTVLITIETVPPGRPVANAGEDKTIRLPENSVELDGSKSRDPNGTFTCQWKQLEGPGGYRISGSNTEKLKLNNLQEGVYVFELTITDNDGNTHADRVTVTVLPEPHYIDPADLTDLHQPIDKDMIGIIINKKVTDAVIEMSHDDKFLLSYEANTLSALAEDNLRLLPKSILTRINQLLNEGSKAELNKYLNSEEVRGWLKAERAKYSEARFDVYNPSAGRMYDRLLAVDVELNKICAITTMDNLLNSAYVNNHTPTPFIQVDTYKFNQLKETILIGAYLQKLLTMITQAKGDSRNAIQEILIQQSGYQKMNIEKLNDKQTTYLT</sequence>
<dbReference type="AlphaFoldDB" id="A0A388TDV4"/>